<comment type="caution">
    <text evidence="1">The sequence shown here is derived from an EMBL/GenBank/DDBJ whole genome shotgun (WGS) entry which is preliminary data.</text>
</comment>
<keyword evidence="2" id="KW-1185">Reference proteome</keyword>
<dbReference type="Proteomes" id="UP000701702">
    <property type="component" value="Unassembled WGS sequence"/>
</dbReference>
<protein>
    <submittedName>
        <fullName evidence="1">Uncharacterized protein</fullName>
    </submittedName>
</protein>
<reference evidence="1 2" key="1">
    <citation type="submission" date="2021-08" db="EMBL/GenBank/DDBJ databases">
        <authorList>
            <person name="Peeters C."/>
        </authorList>
    </citation>
    <scope>NUCLEOTIDE SEQUENCE [LARGE SCALE GENOMIC DNA]</scope>
    <source>
        <strain evidence="1 2">LMG 23994</strain>
    </source>
</reference>
<accession>A0ABN7XSC0</accession>
<name>A0ABN7XSC0_9BURK</name>
<evidence type="ECO:0000313" key="1">
    <source>
        <dbReference type="EMBL" id="CAG9163876.1"/>
    </source>
</evidence>
<proteinExistence type="predicted"/>
<dbReference type="EMBL" id="CAJZAF010000001">
    <property type="protein sequence ID" value="CAG9163876.1"/>
    <property type="molecule type" value="Genomic_DNA"/>
</dbReference>
<gene>
    <name evidence="1" type="ORF">LMG23994_00318</name>
</gene>
<evidence type="ECO:0000313" key="2">
    <source>
        <dbReference type="Proteomes" id="UP000701702"/>
    </source>
</evidence>
<sequence length="173" mass="19808">MITIVNKRAMTLDEPSQIDALLGEADEGVRELAKKLRIPRRFACFFNRKFVVWKATRGGVAEVLAVPSVTDVDASLEMGFRIRLKDLVNGVDQWAVHTPQQLGQFPLLVWVPHEQKLVWRQKEKNGRLDHDLVCSLVARLPSDPTKFLNPGKVYMVELNIFKELYPSYHNVDL</sequence>
<organism evidence="1 2">
    <name type="scientific">Cupriavidus pinatubonensis</name>
    <dbReference type="NCBI Taxonomy" id="248026"/>
    <lineage>
        <taxon>Bacteria</taxon>
        <taxon>Pseudomonadati</taxon>
        <taxon>Pseudomonadota</taxon>
        <taxon>Betaproteobacteria</taxon>
        <taxon>Burkholderiales</taxon>
        <taxon>Burkholderiaceae</taxon>
        <taxon>Cupriavidus</taxon>
    </lineage>
</organism>